<proteinExistence type="predicted"/>
<dbReference type="Proteomes" id="UP000198806">
    <property type="component" value="Unassembled WGS sequence"/>
</dbReference>
<dbReference type="RefSeq" id="WP_091685050.1">
    <property type="nucleotide sequence ID" value="NZ_BAABFM010000013.1"/>
</dbReference>
<dbReference type="STRING" id="1527.SAMN04489757_106122"/>
<sequence>MKKLVSLFLALAMIVGLFTACGQKKTPVTTDSSKEETTGKETTGNETAGAESKQPETEEPVKIKIYYSDNATLPFKEDWLTVTEAEKMFNVDFQFEVIPIADYQTKVSLTLNTGSNSPDVILYQSTVGENASLALNGALVPISDYSEFTPNFNARVEEFGLQEEVDSKNLADGKRYYMPGLFDKPFYDGGLILREDFLEAEGLQAPKTFDDLYNILKAYKAKNPDSYPLTILAGPRVLYRMTMPSFGVSLGKNGSSGTNTLSWDYDKKEYFPGAISDGYKEYISYLAKLYAEGLLDPEMADPIDGDMWSQKMATGKSMATYAYYDQIGGVAGTSEIEGFKLQMYPALEGPAGAHHQEKSRTGSGIMFPAATAKRDDFERVVRTIDNVFFSEEGAKLWCLGVEGVTYTMENGKIKYADEIVNSPEGIYKTLQTKYGCGSDVTQLVWVNEREMTKYDENYARINQEVNAMGDVIRSLPPVPAFDDMQAEDAVVLQTPLFDTFSVWADAFITGKKSVEKDWDAYVNEMKTLKIDEFCKIYNDNLKK</sequence>
<evidence type="ECO:0000256" key="4">
    <source>
        <dbReference type="ARBA" id="ARBA00023139"/>
    </source>
</evidence>
<dbReference type="InterPro" id="IPR006059">
    <property type="entry name" value="SBP"/>
</dbReference>
<dbReference type="SUPFAM" id="SSF53850">
    <property type="entry name" value="Periplasmic binding protein-like II"/>
    <property type="match status" value="1"/>
</dbReference>
<keyword evidence="4" id="KW-0564">Palmitate</keyword>
<dbReference type="AlphaFoldDB" id="A0A1I5DPB0"/>
<dbReference type="PROSITE" id="PS51257">
    <property type="entry name" value="PROKAR_LIPOPROTEIN"/>
    <property type="match status" value="1"/>
</dbReference>
<name>A0A1I5DPB0_9FIRM</name>
<keyword evidence="2 7" id="KW-0732">Signal</keyword>
<feature type="region of interest" description="Disordered" evidence="6">
    <location>
        <begin position="25"/>
        <end position="57"/>
    </location>
</feature>
<keyword evidence="9" id="KW-1185">Reference proteome</keyword>
<evidence type="ECO:0000256" key="1">
    <source>
        <dbReference type="ARBA" id="ARBA00022475"/>
    </source>
</evidence>
<feature type="chain" id="PRO_5039245896" evidence="7">
    <location>
        <begin position="21"/>
        <end position="543"/>
    </location>
</feature>
<evidence type="ECO:0000313" key="8">
    <source>
        <dbReference type="EMBL" id="SFO01105.1"/>
    </source>
</evidence>
<feature type="compositionally biased region" description="Low complexity" evidence="6">
    <location>
        <begin position="40"/>
        <end position="52"/>
    </location>
</feature>
<gene>
    <name evidence="8" type="ORF">SAMN04489757_106122</name>
</gene>
<dbReference type="Pfam" id="PF13416">
    <property type="entry name" value="SBP_bac_8"/>
    <property type="match status" value="1"/>
</dbReference>
<evidence type="ECO:0000256" key="5">
    <source>
        <dbReference type="ARBA" id="ARBA00023288"/>
    </source>
</evidence>
<dbReference type="PANTHER" id="PTHR43649">
    <property type="entry name" value="ARABINOSE-BINDING PROTEIN-RELATED"/>
    <property type="match status" value="1"/>
</dbReference>
<keyword evidence="1" id="KW-1003">Cell membrane</keyword>
<evidence type="ECO:0000313" key="9">
    <source>
        <dbReference type="Proteomes" id="UP000198806"/>
    </source>
</evidence>
<feature type="signal peptide" evidence="7">
    <location>
        <begin position="1"/>
        <end position="20"/>
    </location>
</feature>
<accession>A0A1I5DPB0</accession>
<dbReference type="PANTHER" id="PTHR43649:SF33">
    <property type="entry name" value="POLYGALACTURONAN_RHAMNOGALACTURONAN-BINDING PROTEIN YTCQ"/>
    <property type="match status" value="1"/>
</dbReference>
<evidence type="ECO:0000256" key="7">
    <source>
        <dbReference type="SAM" id="SignalP"/>
    </source>
</evidence>
<reference evidence="8 9" key="1">
    <citation type="submission" date="2016-10" db="EMBL/GenBank/DDBJ databases">
        <authorList>
            <person name="de Groot N.N."/>
        </authorList>
    </citation>
    <scope>NUCLEOTIDE SEQUENCE [LARGE SCALE GENOMIC DNA]</scope>
    <source>
        <strain evidence="8 9">DSM 1283</strain>
    </source>
</reference>
<keyword evidence="5" id="KW-0449">Lipoprotein</keyword>
<dbReference type="EMBL" id="FOWD01000006">
    <property type="protein sequence ID" value="SFO01105.1"/>
    <property type="molecule type" value="Genomic_DNA"/>
</dbReference>
<keyword evidence="3" id="KW-0472">Membrane</keyword>
<evidence type="ECO:0000256" key="2">
    <source>
        <dbReference type="ARBA" id="ARBA00022729"/>
    </source>
</evidence>
<evidence type="ECO:0000256" key="3">
    <source>
        <dbReference type="ARBA" id="ARBA00023136"/>
    </source>
</evidence>
<protein>
    <submittedName>
        <fullName evidence="8">Carbohydrate ABC transporter substrate-binding protein, CUT1 family</fullName>
    </submittedName>
</protein>
<dbReference type="OrthoDB" id="2491264at2"/>
<dbReference type="Gene3D" id="3.40.190.10">
    <property type="entry name" value="Periplasmic binding protein-like II"/>
    <property type="match status" value="2"/>
</dbReference>
<dbReference type="InterPro" id="IPR050490">
    <property type="entry name" value="Bact_solute-bd_prot1"/>
</dbReference>
<organism evidence="8 9">
    <name type="scientific">Anaerocolumna aminovalerica</name>
    <dbReference type="NCBI Taxonomy" id="1527"/>
    <lineage>
        <taxon>Bacteria</taxon>
        <taxon>Bacillati</taxon>
        <taxon>Bacillota</taxon>
        <taxon>Clostridia</taxon>
        <taxon>Lachnospirales</taxon>
        <taxon>Lachnospiraceae</taxon>
        <taxon>Anaerocolumna</taxon>
    </lineage>
</organism>
<evidence type="ECO:0000256" key="6">
    <source>
        <dbReference type="SAM" id="MobiDB-lite"/>
    </source>
</evidence>